<dbReference type="EMBL" id="MHIQ01000018">
    <property type="protein sequence ID" value="OGY54763.1"/>
    <property type="molecule type" value="Genomic_DNA"/>
</dbReference>
<dbReference type="Proteomes" id="UP000178944">
    <property type="component" value="Unassembled WGS sequence"/>
</dbReference>
<protein>
    <submittedName>
        <fullName evidence="1">Uncharacterized protein</fullName>
    </submittedName>
</protein>
<comment type="caution">
    <text evidence="1">The sequence shown here is derived from an EMBL/GenBank/DDBJ whole genome shotgun (WGS) entry which is preliminary data.</text>
</comment>
<dbReference type="SFLD" id="SFLDG01135">
    <property type="entry name" value="C1.5.6:_HAD__Beta-PGM__Phospha"/>
    <property type="match status" value="1"/>
</dbReference>
<gene>
    <name evidence="1" type="ORF">A2951_01720</name>
</gene>
<dbReference type="InterPro" id="IPR006439">
    <property type="entry name" value="HAD-SF_hydro_IA"/>
</dbReference>
<dbReference type="SUPFAM" id="SSF56784">
    <property type="entry name" value="HAD-like"/>
    <property type="match status" value="1"/>
</dbReference>
<evidence type="ECO:0000313" key="2">
    <source>
        <dbReference type="Proteomes" id="UP000178944"/>
    </source>
</evidence>
<dbReference type="InterPro" id="IPR023198">
    <property type="entry name" value="PGP-like_dom2"/>
</dbReference>
<dbReference type="GO" id="GO:0006281">
    <property type="term" value="P:DNA repair"/>
    <property type="evidence" value="ECO:0007669"/>
    <property type="project" value="TreeGrafter"/>
</dbReference>
<proteinExistence type="predicted"/>
<sequence>MAEIPRGTTKKNLGLSMIKAVIFDIDGVLLDSFEANLKFFQDLMIKFGYPPPSRQEFPEIFHLTMLNAVKKLTGLTDETEIKKIWDAGRHREIPYQKDLLKVPEGVEEVIKKLSARYSLGIVTSRVRESIYEAPQMAQLQKYFKVEISAYDTDKHKPDPEPLLLCAERLGVHPTECVYIGDVKNDVLSAKAARMRIIVYSKNQIAGASYCTSLFREIPKILEGLEFKVS</sequence>
<organism evidence="1 2">
    <name type="scientific">Candidatus Buchananbacteria bacterium RIFCSPLOWO2_01_FULL_56_15</name>
    <dbReference type="NCBI Taxonomy" id="1797547"/>
    <lineage>
        <taxon>Bacteria</taxon>
        <taxon>Candidatus Buchananiibacteriota</taxon>
    </lineage>
</organism>
<dbReference type="InterPro" id="IPR050155">
    <property type="entry name" value="HAD-like_hydrolase_sf"/>
</dbReference>
<dbReference type="PANTHER" id="PTHR43434">
    <property type="entry name" value="PHOSPHOGLYCOLATE PHOSPHATASE"/>
    <property type="match status" value="1"/>
</dbReference>
<dbReference type="InterPro" id="IPR023214">
    <property type="entry name" value="HAD_sf"/>
</dbReference>
<dbReference type="InterPro" id="IPR041492">
    <property type="entry name" value="HAD_2"/>
</dbReference>
<dbReference type="NCBIfam" id="TIGR01549">
    <property type="entry name" value="HAD-SF-IA-v1"/>
    <property type="match status" value="1"/>
</dbReference>
<dbReference type="PRINTS" id="PR00413">
    <property type="entry name" value="HADHALOGNASE"/>
</dbReference>
<accession>A0A1G1YQY4</accession>
<name>A0A1G1YQY4_9BACT</name>
<dbReference type="GO" id="GO:0008967">
    <property type="term" value="F:phosphoglycolate phosphatase activity"/>
    <property type="evidence" value="ECO:0007669"/>
    <property type="project" value="TreeGrafter"/>
</dbReference>
<dbReference type="SFLD" id="SFLDS00003">
    <property type="entry name" value="Haloacid_Dehalogenase"/>
    <property type="match status" value="1"/>
</dbReference>
<dbReference type="Gene3D" id="1.10.150.240">
    <property type="entry name" value="Putative phosphatase, domain 2"/>
    <property type="match status" value="1"/>
</dbReference>
<dbReference type="InterPro" id="IPR036412">
    <property type="entry name" value="HAD-like_sf"/>
</dbReference>
<dbReference type="GO" id="GO:0005829">
    <property type="term" value="C:cytosol"/>
    <property type="evidence" value="ECO:0007669"/>
    <property type="project" value="TreeGrafter"/>
</dbReference>
<dbReference type="AlphaFoldDB" id="A0A1G1YQY4"/>
<dbReference type="Gene3D" id="3.40.50.1000">
    <property type="entry name" value="HAD superfamily/HAD-like"/>
    <property type="match status" value="1"/>
</dbReference>
<dbReference type="SFLD" id="SFLDG01129">
    <property type="entry name" value="C1.5:_HAD__Beta-PGM__Phosphata"/>
    <property type="match status" value="1"/>
</dbReference>
<dbReference type="NCBIfam" id="TIGR01509">
    <property type="entry name" value="HAD-SF-IA-v3"/>
    <property type="match status" value="1"/>
</dbReference>
<dbReference type="Pfam" id="PF13419">
    <property type="entry name" value="HAD_2"/>
    <property type="match status" value="1"/>
</dbReference>
<dbReference type="PANTHER" id="PTHR43434:SF1">
    <property type="entry name" value="PHOSPHOGLYCOLATE PHOSPHATASE"/>
    <property type="match status" value="1"/>
</dbReference>
<evidence type="ECO:0000313" key="1">
    <source>
        <dbReference type="EMBL" id="OGY54763.1"/>
    </source>
</evidence>
<reference evidence="1 2" key="1">
    <citation type="journal article" date="2016" name="Nat. Commun.">
        <title>Thousands of microbial genomes shed light on interconnected biogeochemical processes in an aquifer system.</title>
        <authorList>
            <person name="Anantharaman K."/>
            <person name="Brown C.T."/>
            <person name="Hug L.A."/>
            <person name="Sharon I."/>
            <person name="Castelle C.J."/>
            <person name="Probst A.J."/>
            <person name="Thomas B.C."/>
            <person name="Singh A."/>
            <person name="Wilkins M.J."/>
            <person name="Karaoz U."/>
            <person name="Brodie E.L."/>
            <person name="Williams K.H."/>
            <person name="Hubbard S.S."/>
            <person name="Banfield J.F."/>
        </authorList>
    </citation>
    <scope>NUCLEOTIDE SEQUENCE [LARGE SCALE GENOMIC DNA]</scope>
</reference>